<dbReference type="SUPFAM" id="SSF47473">
    <property type="entry name" value="EF-hand"/>
    <property type="match status" value="1"/>
</dbReference>
<dbReference type="InterPro" id="IPR002048">
    <property type="entry name" value="EF_hand_dom"/>
</dbReference>
<dbReference type="PROSITE" id="PS50222">
    <property type="entry name" value="EF_HAND_2"/>
    <property type="match status" value="1"/>
</dbReference>
<feature type="compositionally biased region" description="Low complexity" evidence="2">
    <location>
        <begin position="402"/>
        <end position="415"/>
    </location>
</feature>
<proteinExistence type="predicted"/>
<feature type="compositionally biased region" description="Basic and acidic residues" evidence="2">
    <location>
        <begin position="489"/>
        <end position="525"/>
    </location>
</feature>
<evidence type="ECO:0000256" key="2">
    <source>
        <dbReference type="SAM" id="MobiDB-lite"/>
    </source>
</evidence>
<comment type="caution">
    <text evidence="4">The sequence shown here is derived from an EMBL/GenBank/DDBJ whole genome shotgun (WGS) entry which is preliminary data.</text>
</comment>
<dbReference type="Gene3D" id="1.10.238.10">
    <property type="entry name" value="EF-hand"/>
    <property type="match status" value="1"/>
</dbReference>
<dbReference type="AlphaFoldDB" id="A0A8J5X4H1"/>
<name>A0A8J5X4H1_DIALT</name>
<feature type="region of interest" description="Disordered" evidence="2">
    <location>
        <begin position="360"/>
        <end position="421"/>
    </location>
</feature>
<dbReference type="InterPro" id="IPR018247">
    <property type="entry name" value="EF_Hand_1_Ca_BS"/>
</dbReference>
<feature type="compositionally biased region" description="Low complexity" evidence="2">
    <location>
        <begin position="360"/>
        <end position="377"/>
    </location>
</feature>
<feature type="region of interest" description="Disordered" evidence="2">
    <location>
        <begin position="489"/>
        <end position="638"/>
    </location>
</feature>
<evidence type="ECO:0000313" key="4">
    <source>
        <dbReference type="EMBL" id="KAG8459153.1"/>
    </source>
</evidence>
<feature type="region of interest" description="Disordered" evidence="2">
    <location>
        <begin position="447"/>
        <end position="477"/>
    </location>
</feature>
<feature type="compositionally biased region" description="Basic and acidic residues" evidence="2">
    <location>
        <begin position="556"/>
        <end position="574"/>
    </location>
</feature>
<feature type="region of interest" description="Disordered" evidence="2">
    <location>
        <begin position="263"/>
        <end position="303"/>
    </location>
</feature>
<evidence type="ECO:0000313" key="5">
    <source>
        <dbReference type="Proteomes" id="UP000751190"/>
    </source>
</evidence>
<dbReference type="InterPro" id="IPR011992">
    <property type="entry name" value="EF-hand-dom_pair"/>
</dbReference>
<reference evidence="4" key="1">
    <citation type="submission" date="2021-05" db="EMBL/GenBank/DDBJ databases">
        <title>The genome of the haptophyte Pavlova lutheri (Diacronema luteri, Pavlovales) - a model for lipid biosynthesis in eukaryotic algae.</title>
        <authorList>
            <person name="Hulatt C.J."/>
            <person name="Posewitz M.C."/>
        </authorList>
    </citation>
    <scope>NUCLEOTIDE SEQUENCE</scope>
    <source>
        <strain evidence="4">NIVA-4/92</strain>
    </source>
</reference>
<dbReference type="EMBL" id="JAGTXO010000044">
    <property type="protein sequence ID" value="KAG8459153.1"/>
    <property type="molecule type" value="Genomic_DNA"/>
</dbReference>
<dbReference type="GO" id="GO:0005509">
    <property type="term" value="F:calcium ion binding"/>
    <property type="evidence" value="ECO:0007669"/>
    <property type="project" value="InterPro"/>
</dbReference>
<keyword evidence="5" id="KW-1185">Reference proteome</keyword>
<organism evidence="4 5">
    <name type="scientific">Diacronema lutheri</name>
    <name type="common">Unicellular marine alga</name>
    <name type="synonym">Monochrysis lutheri</name>
    <dbReference type="NCBI Taxonomy" id="2081491"/>
    <lineage>
        <taxon>Eukaryota</taxon>
        <taxon>Haptista</taxon>
        <taxon>Haptophyta</taxon>
        <taxon>Pavlovophyceae</taxon>
        <taxon>Pavlovales</taxon>
        <taxon>Pavlovaceae</taxon>
        <taxon>Diacronema</taxon>
    </lineage>
</organism>
<sequence>MKGLVFGRRSDDVPTPSESSSGSSEAMPARHGRRWMRLHKFAWGGKAAPQASFDELEESASSRVEPLGAPRHASPGRAARAAAISAVNLAAYARALGAQLPQDRALLPLVIRLLTDPLPVGWTDGEDEAGERVYTHGRTRAPQREHPCEAEHRRHFCEAKYGAGTYLARCMARLRPSAEANELRAKGVDELGSLVEQFRRYDRSASGLVTLDDFVATARRVGTRDGSQFSVRQLRVLWETLDPSTAGSINLAQFAAGMGGERLTRHTPESVSARGSRSGSRHGSLRGSRDGKSSPRTPTARGDIPLIAKAAGSGAGAGAGVYFVDPRLLRATSARANASFADSRRSSLGFLEAGLAGERGPAAADVDGDASAAGARPAPRRSPRSSTPEGGGNSSRRTSLTSAQGASSRRGSASSITSVGSAAGSHNSAVWALAELRSLALRAGAAARAQTQPRERSPRTSSEQATNEVARIGKTLEPAARRALLAAVREGRARTAERVRQRGAADSHDGTYRRSLQDRIGELRARRPLTNSSDSSATPAPPPARSGVTQAGAPPSRERRSSLERDRDRARVREPAAPGSAAAHDRGPRAPRPSALEIVIEIPRQPPRLRRGSSSNSAAASRVRGARSSRSSVSSALGQAVAPLPVKALAVEVDGDDGQLEA</sequence>
<accession>A0A8J5X4H1</accession>
<gene>
    <name evidence="4" type="ORF">KFE25_002560</name>
</gene>
<evidence type="ECO:0000259" key="3">
    <source>
        <dbReference type="PROSITE" id="PS50222"/>
    </source>
</evidence>
<feature type="domain" description="EF-hand" evidence="3">
    <location>
        <begin position="189"/>
        <end position="224"/>
    </location>
</feature>
<feature type="compositionally biased region" description="Low complexity" evidence="2">
    <location>
        <begin position="612"/>
        <end position="638"/>
    </location>
</feature>
<keyword evidence="1" id="KW-0106">Calcium</keyword>
<dbReference type="Proteomes" id="UP000751190">
    <property type="component" value="Unassembled WGS sequence"/>
</dbReference>
<evidence type="ECO:0000256" key="1">
    <source>
        <dbReference type="ARBA" id="ARBA00022837"/>
    </source>
</evidence>
<dbReference type="PROSITE" id="PS00018">
    <property type="entry name" value="EF_HAND_1"/>
    <property type="match status" value="1"/>
</dbReference>
<feature type="region of interest" description="Disordered" evidence="2">
    <location>
        <begin position="1"/>
        <end position="30"/>
    </location>
</feature>
<protein>
    <recommendedName>
        <fullName evidence="3">EF-hand domain-containing protein</fullName>
    </recommendedName>
</protein>